<feature type="domain" description="Cell wall protein YJL171C/Tos1 C-terminal" evidence="10">
    <location>
        <begin position="330"/>
        <end position="556"/>
    </location>
</feature>
<evidence type="ECO:0000256" key="1">
    <source>
        <dbReference type="ARBA" id="ARBA00000382"/>
    </source>
</evidence>
<evidence type="ECO:0000313" key="12">
    <source>
        <dbReference type="EMBL" id="CAK7908108.1"/>
    </source>
</evidence>
<dbReference type="GO" id="GO:0071555">
    <property type="term" value="P:cell wall organization"/>
    <property type="evidence" value="ECO:0007669"/>
    <property type="project" value="UniProtKB-KW"/>
</dbReference>
<dbReference type="InterPro" id="IPR037176">
    <property type="entry name" value="Osmotin/thaumatin-like_sf"/>
</dbReference>
<protein>
    <recommendedName>
        <fullName evidence="3">glucan endo-1,3-beta-D-glucosidase</fullName>
        <ecNumber evidence="3">3.2.1.39</ecNumber>
    </recommendedName>
</protein>
<dbReference type="AlphaFoldDB" id="A0AAV1TBF4"/>
<feature type="chain" id="PRO_5044714114" description="glucan endo-1,3-beta-D-glucosidase" evidence="9">
    <location>
        <begin position="24"/>
        <end position="569"/>
    </location>
</feature>
<gene>
    <name evidence="12" type="ORF">PM001_LOCUS3660</name>
    <name evidence="13" type="ORF">PM001_LOCUS3795</name>
</gene>
<name>A0AAV1TBF4_9STRA</name>
<keyword evidence="5" id="KW-0378">Hydrolase</keyword>
<dbReference type="PANTHER" id="PTHR31737:SF2">
    <property type="entry name" value="PROTEIN TOS1"/>
    <property type="match status" value="1"/>
</dbReference>
<evidence type="ECO:0000256" key="9">
    <source>
        <dbReference type="SAM" id="SignalP"/>
    </source>
</evidence>
<evidence type="ECO:0000259" key="11">
    <source>
        <dbReference type="Pfam" id="PF10290"/>
    </source>
</evidence>
<comment type="catalytic activity">
    <reaction evidence="1">
        <text>Hydrolysis of (1-&gt;3)-beta-D-glucosidic linkages in (1-&gt;3)-beta-D-glucans.</text>
        <dbReference type="EC" id="3.2.1.39"/>
    </reaction>
</comment>
<sequence length="569" mass="61190">MVKVKMPLAVVLTTCVFAAAATAEIVEFVNKCSFPIELFHSQKGSAATKITDIPCGESFSKEVSGPAHMFRHSASPSSTLVELACDDWFWFDLSVIPPMPGWCTSYEDCKAGGKKGFNVPISIKPKANIGKGTCAYLECAADDKELCADAYHYPMDNIKTHSCPVGTGLEVTFCYDGSDGTGNSGDQYTHQEPVPSHKQGVPELPDIAEQDEPLDPAVVVNATIGLSPGPLAASKEDDSEDVTQQDPTQQDPSQETPGLGEVKVTYSYKGEFAGNVPGSYDRVVELRECVKKSVSIQSPVGPMSEPVSMIFRAPMVIEHISVFVAADGNGTWKRDSFYSRKEGVVENMVFMNNMKPDYSGKGAFGPQSFASEDGKSCADEPTVFNGFLEDASSPSTVGGGPGISTGTEINIVTAKKCDSESCLGFFGANNYQGWGGGKKAFVTEVMMPVGPTVNQPAIWILNAQVMQSNQYQCNCRGIGPKGGCAELDVAEVIETNPARDMVTTHYYFYDGTILSPKGDNFAPRSYDQTTVYVTLIDDSNEGLIKIVELASFDFSTTDLGPLYQQLVDC</sequence>
<evidence type="ECO:0000256" key="2">
    <source>
        <dbReference type="ARBA" id="ARBA00006055"/>
    </source>
</evidence>
<keyword evidence="4 9" id="KW-0732">Signal</keyword>
<dbReference type="Proteomes" id="UP001162060">
    <property type="component" value="Unassembled WGS sequence"/>
</dbReference>
<evidence type="ECO:0000256" key="3">
    <source>
        <dbReference type="ARBA" id="ARBA00012780"/>
    </source>
</evidence>
<evidence type="ECO:0000256" key="8">
    <source>
        <dbReference type="SAM" id="MobiDB-lite"/>
    </source>
</evidence>
<evidence type="ECO:0000256" key="6">
    <source>
        <dbReference type="ARBA" id="ARBA00023295"/>
    </source>
</evidence>
<dbReference type="InterPro" id="IPR001938">
    <property type="entry name" value="Thaumatin"/>
</dbReference>
<proteinExistence type="inferred from homology"/>
<evidence type="ECO:0000256" key="5">
    <source>
        <dbReference type="ARBA" id="ARBA00022801"/>
    </source>
</evidence>
<dbReference type="InterPro" id="IPR018805">
    <property type="entry name" value="YJL171C/Tos1_C"/>
</dbReference>
<dbReference type="PANTHER" id="PTHR31737">
    <property type="entry name" value="PROTEIN TOS1"/>
    <property type="match status" value="1"/>
</dbReference>
<dbReference type="EMBL" id="CAKLBY020000035">
    <property type="protein sequence ID" value="CAK7908768.1"/>
    <property type="molecule type" value="Genomic_DNA"/>
</dbReference>
<dbReference type="PROSITE" id="PS51367">
    <property type="entry name" value="THAUMATIN_2"/>
    <property type="match status" value="1"/>
</dbReference>
<feature type="signal peptide" evidence="9">
    <location>
        <begin position="1"/>
        <end position="23"/>
    </location>
</feature>
<dbReference type="EMBL" id="CAKLBY020000035">
    <property type="protein sequence ID" value="CAK7908108.1"/>
    <property type="molecule type" value="Genomic_DNA"/>
</dbReference>
<dbReference type="Pfam" id="PF10290">
    <property type="entry name" value="YJL171C_Tos1_N"/>
    <property type="match status" value="1"/>
</dbReference>
<dbReference type="Pfam" id="PF10287">
    <property type="entry name" value="YJL171C_Tos1_C"/>
    <property type="match status" value="1"/>
</dbReference>
<organism evidence="12 14">
    <name type="scientific">Peronospora matthiolae</name>
    <dbReference type="NCBI Taxonomy" id="2874970"/>
    <lineage>
        <taxon>Eukaryota</taxon>
        <taxon>Sar</taxon>
        <taxon>Stramenopiles</taxon>
        <taxon>Oomycota</taxon>
        <taxon>Peronosporomycetes</taxon>
        <taxon>Peronosporales</taxon>
        <taxon>Peronosporaceae</taxon>
        <taxon>Peronospora</taxon>
    </lineage>
</organism>
<evidence type="ECO:0000313" key="14">
    <source>
        <dbReference type="Proteomes" id="UP001162060"/>
    </source>
</evidence>
<evidence type="ECO:0000259" key="10">
    <source>
        <dbReference type="Pfam" id="PF10287"/>
    </source>
</evidence>
<dbReference type="InterPro" id="IPR018807">
    <property type="entry name" value="YJL171C/Tos1_N"/>
</dbReference>
<dbReference type="SUPFAM" id="SSF49870">
    <property type="entry name" value="Osmotin, thaumatin-like protein"/>
    <property type="match status" value="1"/>
</dbReference>
<feature type="region of interest" description="Disordered" evidence="8">
    <location>
        <begin position="183"/>
        <end position="203"/>
    </location>
</feature>
<feature type="region of interest" description="Disordered" evidence="8">
    <location>
        <begin position="228"/>
        <end position="260"/>
    </location>
</feature>
<feature type="compositionally biased region" description="Low complexity" evidence="8">
    <location>
        <begin position="244"/>
        <end position="257"/>
    </location>
</feature>
<comment type="caution">
    <text evidence="12">The sequence shown here is derived from an EMBL/GenBank/DDBJ whole genome shotgun (WGS) entry which is preliminary data.</text>
</comment>
<dbReference type="EC" id="3.2.1.39" evidence="3"/>
<reference evidence="12" key="1">
    <citation type="submission" date="2024-01" db="EMBL/GenBank/DDBJ databases">
        <authorList>
            <person name="Webb A."/>
        </authorList>
    </citation>
    <scope>NUCLEOTIDE SEQUENCE</scope>
    <source>
        <strain evidence="12">Pm1</strain>
    </source>
</reference>
<evidence type="ECO:0000256" key="4">
    <source>
        <dbReference type="ARBA" id="ARBA00022729"/>
    </source>
</evidence>
<evidence type="ECO:0000313" key="13">
    <source>
        <dbReference type="EMBL" id="CAK7908768.1"/>
    </source>
</evidence>
<evidence type="ECO:0000256" key="7">
    <source>
        <dbReference type="ARBA" id="ARBA00023316"/>
    </source>
</evidence>
<dbReference type="GO" id="GO:0042973">
    <property type="term" value="F:glucan endo-1,3-beta-D-glucosidase activity"/>
    <property type="evidence" value="ECO:0007669"/>
    <property type="project" value="UniProtKB-EC"/>
</dbReference>
<keyword evidence="6" id="KW-0326">Glycosidase</keyword>
<keyword evidence="7" id="KW-0961">Cell wall biogenesis/degradation</keyword>
<accession>A0AAV1TBF4</accession>
<comment type="similarity">
    <text evidence="2">Belongs to the PGA52 family.</text>
</comment>
<dbReference type="SMART" id="SM00205">
    <property type="entry name" value="THN"/>
    <property type="match status" value="1"/>
</dbReference>
<feature type="domain" description="Cell wall protein YJL171C/Tos1 N-terminal" evidence="11">
    <location>
        <begin position="276"/>
        <end position="324"/>
    </location>
</feature>